<evidence type="ECO:0000313" key="2">
    <source>
        <dbReference type="Proteomes" id="UP000665026"/>
    </source>
</evidence>
<dbReference type="Gene3D" id="3.40.630.40">
    <property type="entry name" value="Zn-dependent exopeptidases"/>
    <property type="match status" value="1"/>
</dbReference>
<proteinExistence type="predicted"/>
<dbReference type="InterPro" id="IPR011227">
    <property type="entry name" value="UCP029730"/>
</dbReference>
<dbReference type="Pfam" id="PF05013">
    <property type="entry name" value="FGase"/>
    <property type="match status" value="1"/>
</dbReference>
<dbReference type="SUPFAM" id="SSF53187">
    <property type="entry name" value="Zn-dependent exopeptidases"/>
    <property type="match status" value="1"/>
</dbReference>
<sequence>MTYQPFHISGADRASRWVITVDHAANTVPKEVNDGDLGLNSADMNRHIAYDIGAKGVALGLGELLNAPVISSNFSRLVIDPNRGEIDPTLIMRLYDGTIIPANGDIDDAEEARRINAYYRPYHDAVAGVLALRDDPVVLAIHSFSPQLKGRPPRPWEVAILHADGYDQRNFGPHVIKRLAQETDLTVGDNEPYFGHLPGDSVDRHAVTSGLVNCLIEVRQDLIATEADQEAWAQRLAPVLTEALTTSGL</sequence>
<organism evidence="1 2">
    <name type="scientific">Cognatishimia activa</name>
    <dbReference type="NCBI Taxonomy" id="1715691"/>
    <lineage>
        <taxon>Bacteria</taxon>
        <taxon>Pseudomonadati</taxon>
        <taxon>Pseudomonadota</taxon>
        <taxon>Alphaproteobacteria</taxon>
        <taxon>Rhodobacterales</taxon>
        <taxon>Paracoccaceae</taxon>
        <taxon>Cognatishimia</taxon>
    </lineage>
</organism>
<accession>A0A975ES03</accession>
<dbReference type="EMBL" id="CP060010">
    <property type="protein sequence ID" value="QTN36757.1"/>
    <property type="molecule type" value="Genomic_DNA"/>
</dbReference>
<dbReference type="RefSeq" id="WP_209357454.1">
    <property type="nucleotide sequence ID" value="NZ_CP060010.1"/>
</dbReference>
<dbReference type="Proteomes" id="UP000665026">
    <property type="component" value="Chromosome"/>
</dbReference>
<gene>
    <name evidence="1" type="ORF">HZ995_04345</name>
</gene>
<name>A0A975ES03_9RHOB</name>
<dbReference type="PIRSF" id="PIRSF029730">
    <property type="entry name" value="UCP029730"/>
    <property type="match status" value="1"/>
</dbReference>
<reference evidence="1" key="1">
    <citation type="submission" date="2020-07" db="EMBL/GenBank/DDBJ databases">
        <title>Genome sequences of bacteria associated with the marine, planktonic diatom Thalassiosira profunda strain ECT2AJA-044.</title>
        <authorList>
            <person name="Gargas C.B."/>
            <person name="Roberts W.R."/>
            <person name="Alverson A.J."/>
        </authorList>
    </citation>
    <scope>NUCLEOTIDE SEQUENCE</scope>
    <source>
        <strain evidence="1">ECT2AJA-044</strain>
    </source>
</reference>
<evidence type="ECO:0000313" key="1">
    <source>
        <dbReference type="EMBL" id="QTN36757.1"/>
    </source>
</evidence>
<dbReference type="InterPro" id="IPR007709">
    <property type="entry name" value="N-FG_amidohydro"/>
</dbReference>
<dbReference type="KEGG" id="cact:HZ995_04345"/>
<protein>
    <submittedName>
        <fullName evidence="1">N-formylglutamate amidohydrolase</fullName>
    </submittedName>
</protein>
<dbReference type="AlphaFoldDB" id="A0A975ES03"/>